<keyword evidence="2" id="KW-1185">Reference proteome</keyword>
<proteinExistence type="predicted"/>
<dbReference type="RefSeq" id="WP_013629188.1">
    <property type="nucleotide sequence ID" value="NC_015174.1"/>
</dbReference>
<dbReference type="STRING" id="756272.Plabr_2867"/>
<dbReference type="OrthoDB" id="286978at2"/>
<dbReference type="Proteomes" id="UP000006860">
    <property type="component" value="Chromosome"/>
</dbReference>
<evidence type="ECO:0000313" key="1">
    <source>
        <dbReference type="EMBL" id="ADY60466.1"/>
    </source>
</evidence>
<accession>F0SFK6</accession>
<dbReference type="EMBL" id="CP002546">
    <property type="protein sequence ID" value="ADY60466.1"/>
    <property type="molecule type" value="Genomic_DNA"/>
</dbReference>
<gene>
    <name evidence="1" type="ordered locus">Plabr_2867</name>
</gene>
<protein>
    <submittedName>
        <fullName evidence="1">Uncharacterized protein</fullName>
    </submittedName>
</protein>
<dbReference type="HOGENOM" id="CLU_2344890_0_0_0"/>
<dbReference type="AlphaFoldDB" id="F0SFK6"/>
<evidence type="ECO:0000313" key="2">
    <source>
        <dbReference type="Proteomes" id="UP000006860"/>
    </source>
</evidence>
<sequence>MVDSIESMTLREKLSEADRLMREMIDHLDNGFVPKARSLSRMLQEHGNEVDSLSDMTVRQQAAELIDANRFSERLYEKIGTLLVAIDRDVTEIQENA</sequence>
<dbReference type="KEGG" id="pbs:Plabr_2867"/>
<reference evidence="2" key="1">
    <citation type="submission" date="2011-02" db="EMBL/GenBank/DDBJ databases">
        <title>The complete genome of Planctomyces brasiliensis DSM 5305.</title>
        <authorList>
            <person name="Lucas S."/>
            <person name="Copeland A."/>
            <person name="Lapidus A."/>
            <person name="Bruce D."/>
            <person name="Goodwin L."/>
            <person name="Pitluck S."/>
            <person name="Kyrpides N."/>
            <person name="Mavromatis K."/>
            <person name="Pagani I."/>
            <person name="Ivanova N."/>
            <person name="Ovchinnikova G."/>
            <person name="Lu M."/>
            <person name="Detter J.C."/>
            <person name="Han C."/>
            <person name="Land M."/>
            <person name="Hauser L."/>
            <person name="Markowitz V."/>
            <person name="Cheng J.-F."/>
            <person name="Hugenholtz P."/>
            <person name="Woyke T."/>
            <person name="Wu D."/>
            <person name="Tindall B."/>
            <person name="Pomrenke H.G."/>
            <person name="Brambilla E."/>
            <person name="Klenk H.-P."/>
            <person name="Eisen J.A."/>
        </authorList>
    </citation>
    <scope>NUCLEOTIDE SEQUENCE [LARGE SCALE GENOMIC DNA]</scope>
    <source>
        <strain evidence="2">ATCC 49424 / DSM 5305 / JCM 21570 / NBRC 103401 / IFAM 1448</strain>
    </source>
</reference>
<name>F0SFK6_RUBBR</name>
<organism evidence="1 2">
    <name type="scientific">Rubinisphaera brasiliensis (strain ATCC 49424 / DSM 5305 / JCM 21570 / IAM 15109 / NBRC 103401 / IFAM 1448)</name>
    <name type="common">Planctomyces brasiliensis</name>
    <dbReference type="NCBI Taxonomy" id="756272"/>
    <lineage>
        <taxon>Bacteria</taxon>
        <taxon>Pseudomonadati</taxon>
        <taxon>Planctomycetota</taxon>
        <taxon>Planctomycetia</taxon>
        <taxon>Planctomycetales</taxon>
        <taxon>Planctomycetaceae</taxon>
        <taxon>Rubinisphaera</taxon>
    </lineage>
</organism>